<reference evidence="4 5" key="1">
    <citation type="submission" date="2021-06" db="EMBL/GenBank/DDBJ databases">
        <title>Actinoplanes lichenicola sp. nov., and Actinoplanes ovalisporus sp. nov., isolated from lichen in Thailand.</title>
        <authorList>
            <person name="Saeng-In P."/>
            <person name="Kanchanasin P."/>
            <person name="Yuki M."/>
            <person name="Kudo T."/>
            <person name="Ohkuma M."/>
            <person name="Phongsopitanun W."/>
            <person name="Tanasupawat S."/>
        </authorList>
    </citation>
    <scope>NUCLEOTIDE SEQUENCE [LARGE SCALE GENOMIC DNA]</scope>
    <source>
        <strain evidence="4 5">NBRC 110975</strain>
    </source>
</reference>
<dbReference type="Proteomes" id="UP001519654">
    <property type="component" value="Unassembled WGS sequence"/>
</dbReference>
<evidence type="ECO:0000313" key="5">
    <source>
        <dbReference type="Proteomes" id="UP001519654"/>
    </source>
</evidence>
<protein>
    <submittedName>
        <fullName evidence="4">Dihydrodipicolinate synthase family protein</fullName>
    </submittedName>
</protein>
<evidence type="ECO:0000313" key="4">
    <source>
        <dbReference type="EMBL" id="MBU2665469.1"/>
    </source>
</evidence>
<comment type="caution">
    <text evidence="4">The sequence shown here is derived from an EMBL/GenBank/DDBJ whole genome shotgun (WGS) entry which is preliminary data.</text>
</comment>
<dbReference type="Pfam" id="PF00701">
    <property type="entry name" value="DHDPS"/>
    <property type="match status" value="1"/>
</dbReference>
<dbReference type="InterPro" id="IPR013785">
    <property type="entry name" value="Aldolase_TIM"/>
</dbReference>
<gene>
    <name evidence="4" type="ORF">KOI35_18335</name>
</gene>
<comment type="similarity">
    <text evidence="1 3">Belongs to the DapA family.</text>
</comment>
<dbReference type="PANTHER" id="PTHR12128">
    <property type="entry name" value="DIHYDRODIPICOLINATE SYNTHASE"/>
    <property type="match status" value="1"/>
</dbReference>
<dbReference type="InterPro" id="IPR002220">
    <property type="entry name" value="DapA-like"/>
</dbReference>
<sequence length="278" mass="28080">MTLRGLYVPLITPFAPDGSVALGALERLAHDMLDAGATGLVALGTTAEPSSLSAAEQAAVLDRLTAVTRDRSARLIVGGATIPRSATAALTLVPPFVRPGEDGVVAHLTAVAARSAVPLVVYHVPYRTGQALSAPALQRIAEIPGVAGIKLAAGGIDAEVIAFMASPPPGFAVLAGDDAFLSPMLALGAHGGIVASAHVATADYAALIGSWSPTLGHRLARLSLALFAEPNPTVIKAVLHAAGRIPTADVRLPLLPAAKESLDQCLGLVPAIAASPVR</sequence>
<name>A0ABS5YPU3_9ACTN</name>
<dbReference type="PIRSF" id="PIRSF001365">
    <property type="entry name" value="DHDPS"/>
    <property type="match status" value="1"/>
</dbReference>
<keyword evidence="2 3" id="KW-0456">Lyase</keyword>
<accession>A0ABS5YPU3</accession>
<evidence type="ECO:0000256" key="2">
    <source>
        <dbReference type="ARBA" id="ARBA00023239"/>
    </source>
</evidence>
<dbReference type="PANTHER" id="PTHR12128:SF66">
    <property type="entry name" value="4-HYDROXY-2-OXOGLUTARATE ALDOLASE, MITOCHONDRIAL"/>
    <property type="match status" value="1"/>
</dbReference>
<proteinExistence type="inferred from homology"/>
<dbReference type="SMART" id="SM01130">
    <property type="entry name" value="DHDPS"/>
    <property type="match status" value="1"/>
</dbReference>
<dbReference type="RefSeq" id="WP_215788663.1">
    <property type="nucleotide sequence ID" value="NZ_JAHKKG010000005.1"/>
</dbReference>
<evidence type="ECO:0000256" key="3">
    <source>
        <dbReference type="PIRNR" id="PIRNR001365"/>
    </source>
</evidence>
<evidence type="ECO:0000256" key="1">
    <source>
        <dbReference type="ARBA" id="ARBA00007592"/>
    </source>
</evidence>
<keyword evidence="5" id="KW-1185">Reference proteome</keyword>
<dbReference type="EMBL" id="JAHKKG010000005">
    <property type="protein sequence ID" value="MBU2665469.1"/>
    <property type="molecule type" value="Genomic_DNA"/>
</dbReference>
<dbReference type="SUPFAM" id="SSF51569">
    <property type="entry name" value="Aldolase"/>
    <property type="match status" value="1"/>
</dbReference>
<organism evidence="4 5">
    <name type="scientific">Paractinoplanes bogorensis</name>
    <dbReference type="NCBI Taxonomy" id="1610840"/>
    <lineage>
        <taxon>Bacteria</taxon>
        <taxon>Bacillati</taxon>
        <taxon>Actinomycetota</taxon>
        <taxon>Actinomycetes</taxon>
        <taxon>Micromonosporales</taxon>
        <taxon>Micromonosporaceae</taxon>
        <taxon>Paractinoplanes</taxon>
    </lineage>
</organism>
<dbReference type="Gene3D" id="3.20.20.70">
    <property type="entry name" value="Aldolase class I"/>
    <property type="match status" value="1"/>
</dbReference>